<keyword evidence="1" id="KW-1133">Transmembrane helix</keyword>
<dbReference type="Proteomes" id="UP000253303">
    <property type="component" value="Unassembled WGS sequence"/>
</dbReference>
<organism evidence="2 3">
    <name type="scientific">Spongiactinospora rosea</name>
    <dbReference type="NCBI Taxonomy" id="2248750"/>
    <lineage>
        <taxon>Bacteria</taxon>
        <taxon>Bacillati</taxon>
        <taxon>Actinomycetota</taxon>
        <taxon>Actinomycetes</taxon>
        <taxon>Streptosporangiales</taxon>
        <taxon>Streptosporangiaceae</taxon>
        <taxon>Spongiactinospora</taxon>
    </lineage>
</organism>
<accession>A0A366M5X0</accession>
<keyword evidence="1" id="KW-0812">Transmembrane</keyword>
<dbReference type="AlphaFoldDB" id="A0A366M5X0"/>
<reference evidence="2 3" key="1">
    <citation type="submission" date="2018-06" db="EMBL/GenBank/DDBJ databases">
        <title>Sphaerisporangium craniellae sp. nov., isolated from a marine sponge in the South China Sea.</title>
        <authorList>
            <person name="Li L."/>
        </authorList>
    </citation>
    <scope>NUCLEOTIDE SEQUENCE [LARGE SCALE GENOMIC DNA]</scope>
    <source>
        <strain evidence="2 3">LHW63015</strain>
    </source>
</reference>
<keyword evidence="3" id="KW-1185">Reference proteome</keyword>
<protein>
    <submittedName>
        <fullName evidence="2">Uncharacterized protein</fullName>
    </submittedName>
</protein>
<dbReference type="EMBL" id="QMEY01000001">
    <property type="protein sequence ID" value="RBQ21447.1"/>
    <property type="molecule type" value="Genomic_DNA"/>
</dbReference>
<name>A0A366M5X0_9ACTN</name>
<proteinExistence type="predicted"/>
<sequence>MRRTLPRSGGAALPPGQGGLPVEPSHFVQLLAVDFAGIYSVYLAAKDERLKMTRLAMALLSAPFAATIALASAKVIQPGALTAWSGVPWYVFALTMAFGLLSVVPFLRMIEAVSAHMRAARAINNFRLLYVVRLNEQFEALGWTPNLPVDARYPETYAPLAWPGVNVMALALVNGTYIAVGALGLSGSDPSAFLIVLVIGLLTLLHYLMYYVRANVSRRRRLPSNPYQFPNMET</sequence>
<keyword evidence="1" id="KW-0472">Membrane</keyword>
<evidence type="ECO:0000256" key="1">
    <source>
        <dbReference type="SAM" id="Phobius"/>
    </source>
</evidence>
<feature type="transmembrane region" description="Helical" evidence="1">
    <location>
        <begin position="160"/>
        <end position="180"/>
    </location>
</feature>
<feature type="transmembrane region" description="Helical" evidence="1">
    <location>
        <begin position="192"/>
        <end position="212"/>
    </location>
</feature>
<gene>
    <name evidence="2" type="ORF">DP939_01660</name>
</gene>
<evidence type="ECO:0000313" key="3">
    <source>
        <dbReference type="Proteomes" id="UP000253303"/>
    </source>
</evidence>
<feature type="transmembrane region" description="Helical" evidence="1">
    <location>
        <begin position="57"/>
        <end position="77"/>
    </location>
</feature>
<comment type="caution">
    <text evidence="2">The sequence shown here is derived from an EMBL/GenBank/DDBJ whole genome shotgun (WGS) entry which is preliminary data.</text>
</comment>
<feature type="transmembrane region" description="Helical" evidence="1">
    <location>
        <begin position="89"/>
        <end position="107"/>
    </location>
</feature>
<evidence type="ECO:0000313" key="2">
    <source>
        <dbReference type="EMBL" id="RBQ21447.1"/>
    </source>
</evidence>